<organism evidence="1 2">
    <name type="scientific">Roseiflexus castenholzii (strain DSM 13941 / HLO8)</name>
    <dbReference type="NCBI Taxonomy" id="383372"/>
    <lineage>
        <taxon>Bacteria</taxon>
        <taxon>Bacillati</taxon>
        <taxon>Chloroflexota</taxon>
        <taxon>Chloroflexia</taxon>
        <taxon>Chloroflexales</taxon>
        <taxon>Roseiflexineae</taxon>
        <taxon>Roseiflexaceae</taxon>
        <taxon>Roseiflexus</taxon>
    </lineage>
</organism>
<sequence>MNGPTGMGEEALPRSFTIERENLPETVQGWLRAVGLGDEELVELIFTENEVLLRRPMSPQLREWARGVSDKYDKMFRELAGI</sequence>
<dbReference type="EMBL" id="CP000804">
    <property type="protein sequence ID" value="ABU56149.1"/>
    <property type="molecule type" value="Genomic_DNA"/>
</dbReference>
<protein>
    <submittedName>
        <fullName evidence="1">Uncharacterized protein</fullName>
    </submittedName>
</protein>
<dbReference type="Proteomes" id="UP000000263">
    <property type="component" value="Chromosome"/>
</dbReference>
<accession>A7NFC7</accession>
<reference evidence="1 2" key="1">
    <citation type="submission" date="2007-08" db="EMBL/GenBank/DDBJ databases">
        <title>Complete sequence of Roseiflexus castenholzii DSM 13941.</title>
        <authorList>
            <consortium name="US DOE Joint Genome Institute"/>
            <person name="Copeland A."/>
            <person name="Lucas S."/>
            <person name="Lapidus A."/>
            <person name="Barry K."/>
            <person name="Glavina del Rio T."/>
            <person name="Dalin E."/>
            <person name="Tice H."/>
            <person name="Pitluck S."/>
            <person name="Thompson L.S."/>
            <person name="Brettin T."/>
            <person name="Bruce D."/>
            <person name="Detter J.C."/>
            <person name="Han C."/>
            <person name="Tapia R."/>
            <person name="Schmutz J."/>
            <person name="Larimer F."/>
            <person name="Land M."/>
            <person name="Hauser L."/>
            <person name="Kyrpides N."/>
            <person name="Mikhailova N."/>
            <person name="Bryant D.A."/>
            <person name="Hanada S."/>
            <person name="Tsukatani Y."/>
            <person name="Richardson P."/>
        </authorList>
    </citation>
    <scope>NUCLEOTIDE SEQUENCE [LARGE SCALE GENOMIC DNA]</scope>
    <source>
        <strain evidence="2">DSM 13941 / HLO8</strain>
    </source>
</reference>
<evidence type="ECO:0000313" key="2">
    <source>
        <dbReference type="Proteomes" id="UP000000263"/>
    </source>
</evidence>
<dbReference type="STRING" id="383372.Rcas_0010"/>
<gene>
    <name evidence="1" type="ordered locus">Rcas_0010</name>
</gene>
<name>A7NFC7_ROSCS</name>
<proteinExistence type="predicted"/>
<dbReference type="AlphaFoldDB" id="A7NFC7"/>
<evidence type="ECO:0000313" key="1">
    <source>
        <dbReference type="EMBL" id="ABU56149.1"/>
    </source>
</evidence>
<dbReference type="eggNOG" id="ENOG5034966">
    <property type="taxonomic scope" value="Bacteria"/>
</dbReference>
<dbReference type="HOGENOM" id="CLU_2732671_0_0_0"/>
<dbReference type="KEGG" id="rca:Rcas_0010"/>
<keyword evidence="2" id="KW-1185">Reference proteome</keyword>